<dbReference type="PANTHER" id="PTHR22916:SF67">
    <property type="entry name" value="COLANIC ACID BIOSYNTHESIS GLYCOSYL TRANSFERASE WCAE-RELATED"/>
    <property type="match status" value="1"/>
</dbReference>
<keyword evidence="2" id="KW-0808">Transferase</keyword>
<reference evidence="3" key="1">
    <citation type="journal article" date="2019" name="Int. J. Syst. Evol. Microbiol.">
        <title>The Global Catalogue of Microorganisms (GCM) 10K type strain sequencing project: providing services to taxonomists for standard genome sequencing and annotation.</title>
        <authorList>
            <consortium name="The Broad Institute Genomics Platform"/>
            <consortium name="The Broad Institute Genome Sequencing Center for Infectious Disease"/>
            <person name="Wu L."/>
            <person name="Ma J."/>
        </authorList>
    </citation>
    <scope>NUCLEOTIDE SEQUENCE [LARGE SCALE GENOMIC DNA]</scope>
    <source>
        <strain evidence="3">CCUG 60742</strain>
    </source>
</reference>
<organism evidence="2 3">
    <name type="scientific">Mucilaginibacter lutimaris</name>
    <dbReference type="NCBI Taxonomy" id="931629"/>
    <lineage>
        <taxon>Bacteria</taxon>
        <taxon>Pseudomonadati</taxon>
        <taxon>Bacteroidota</taxon>
        <taxon>Sphingobacteriia</taxon>
        <taxon>Sphingobacteriales</taxon>
        <taxon>Sphingobacteriaceae</taxon>
        <taxon>Mucilaginibacter</taxon>
    </lineage>
</organism>
<dbReference type="InterPro" id="IPR001173">
    <property type="entry name" value="Glyco_trans_2-like"/>
</dbReference>
<proteinExistence type="predicted"/>
<dbReference type="InterPro" id="IPR029044">
    <property type="entry name" value="Nucleotide-diphossugar_trans"/>
</dbReference>
<dbReference type="PANTHER" id="PTHR22916">
    <property type="entry name" value="GLYCOSYLTRANSFERASE"/>
    <property type="match status" value="1"/>
</dbReference>
<feature type="domain" description="Glycosyltransferase 2-like" evidence="1">
    <location>
        <begin position="21"/>
        <end position="136"/>
    </location>
</feature>
<dbReference type="RefSeq" id="WP_377137517.1">
    <property type="nucleotide sequence ID" value="NZ_JBHTIA010000003.1"/>
</dbReference>
<dbReference type="GO" id="GO:0016757">
    <property type="term" value="F:glycosyltransferase activity"/>
    <property type="evidence" value="ECO:0007669"/>
    <property type="project" value="UniProtKB-KW"/>
</dbReference>
<dbReference type="EMBL" id="JBHTIA010000003">
    <property type="protein sequence ID" value="MFD0763435.1"/>
    <property type="molecule type" value="Genomic_DNA"/>
</dbReference>
<dbReference type="Gene3D" id="3.90.550.10">
    <property type="entry name" value="Spore Coat Polysaccharide Biosynthesis Protein SpsA, Chain A"/>
    <property type="match status" value="1"/>
</dbReference>
<gene>
    <name evidence="2" type="ORF">ACFQZI_01130</name>
</gene>
<dbReference type="Proteomes" id="UP001597073">
    <property type="component" value="Unassembled WGS sequence"/>
</dbReference>
<keyword evidence="3" id="KW-1185">Reference proteome</keyword>
<dbReference type="SUPFAM" id="SSF53448">
    <property type="entry name" value="Nucleotide-diphospho-sugar transferases"/>
    <property type="match status" value="1"/>
</dbReference>
<dbReference type="CDD" id="cd06433">
    <property type="entry name" value="GT_2_WfgS_like"/>
    <property type="match status" value="1"/>
</dbReference>
<evidence type="ECO:0000313" key="3">
    <source>
        <dbReference type="Proteomes" id="UP001597073"/>
    </source>
</evidence>
<sequence>MEKSKQVNLNNKQGSIPPLISIIIPTYNSATILEDCLTSIFSQKEKRIQIIIIDGGSTDGTLDVIKKHQEHISYWVSEPDKGIYDAMNKGAKIANGKWVYFMGADDRLLHGFSEMAALFTDEDTLYYGDVASNGEMLQGPFSNYRLAKYCMNHQTIFYPARVFKKYTYSMRYKVYADYALNLQVWGDRQIKKEYYPIKVVWYDLGGFSATNNDELFKKEKPMLIQQSMGLLMYIRFLYKRLKEQSKPESNFF</sequence>
<dbReference type="EC" id="2.4.-.-" evidence="2"/>
<dbReference type="Pfam" id="PF00535">
    <property type="entry name" value="Glycos_transf_2"/>
    <property type="match status" value="1"/>
</dbReference>
<protein>
    <submittedName>
        <fullName evidence="2">Glycosyltransferase family 2 protein</fullName>
        <ecNumber evidence="2">2.4.-.-</ecNumber>
    </submittedName>
</protein>
<evidence type="ECO:0000259" key="1">
    <source>
        <dbReference type="Pfam" id="PF00535"/>
    </source>
</evidence>
<comment type="caution">
    <text evidence="2">The sequence shown here is derived from an EMBL/GenBank/DDBJ whole genome shotgun (WGS) entry which is preliminary data.</text>
</comment>
<evidence type="ECO:0000313" key="2">
    <source>
        <dbReference type="EMBL" id="MFD0763435.1"/>
    </source>
</evidence>
<keyword evidence="2" id="KW-0328">Glycosyltransferase</keyword>
<name>A0ABW2ZCJ1_9SPHI</name>
<accession>A0ABW2ZCJ1</accession>